<comment type="caution">
    <text evidence="25">The sequence shown here is derived from an EMBL/GenBank/DDBJ whole genome shotgun (WGS) entry which is preliminary data.</text>
</comment>
<proteinExistence type="inferred from homology"/>
<dbReference type="PROSITE" id="PS00742">
    <property type="entry name" value="PEP_ENZYMES_2"/>
    <property type="match status" value="1"/>
</dbReference>
<evidence type="ECO:0000256" key="15">
    <source>
        <dbReference type="ARBA" id="ARBA00022842"/>
    </source>
</evidence>
<dbReference type="PANTHER" id="PTHR46244">
    <property type="entry name" value="PHOSPHOENOLPYRUVATE-PROTEIN PHOSPHOTRANSFERASE"/>
    <property type="match status" value="1"/>
</dbReference>
<keyword evidence="15 17" id="KW-0460">Magnesium</keyword>
<evidence type="ECO:0000256" key="21">
    <source>
        <dbReference type="SAM" id="MobiDB-lite"/>
    </source>
</evidence>
<gene>
    <name evidence="25" type="ORF">FHX41_2722</name>
</gene>
<dbReference type="OrthoDB" id="9765468at2"/>
<dbReference type="InterPro" id="IPR018274">
    <property type="entry name" value="PEP_util_AS"/>
</dbReference>
<comment type="subcellular location">
    <subcellularLocation>
        <location evidence="4 17">Cytoplasm</location>
    </subcellularLocation>
</comment>
<dbReference type="GO" id="GO:0009401">
    <property type="term" value="P:phosphoenolpyruvate-dependent sugar phosphotransferase system"/>
    <property type="evidence" value="ECO:0007669"/>
    <property type="project" value="UniProtKB-KW"/>
</dbReference>
<evidence type="ECO:0000259" key="24">
    <source>
        <dbReference type="Pfam" id="PF05524"/>
    </source>
</evidence>
<dbReference type="InterPro" id="IPR040442">
    <property type="entry name" value="Pyrv_kinase-like_dom_sf"/>
</dbReference>
<evidence type="ECO:0000256" key="7">
    <source>
        <dbReference type="ARBA" id="ARBA00016544"/>
    </source>
</evidence>
<dbReference type="Pfam" id="PF05524">
    <property type="entry name" value="PEP-utilisers_N"/>
    <property type="match status" value="1"/>
</dbReference>
<evidence type="ECO:0000256" key="2">
    <source>
        <dbReference type="ARBA" id="ARBA00001946"/>
    </source>
</evidence>
<dbReference type="InterPro" id="IPR008279">
    <property type="entry name" value="PEP-util_enz_mobile_dom"/>
</dbReference>
<name>A0A543IEQ2_9ACTN</name>
<dbReference type="SUPFAM" id="SSF51621">
    <property type="entry name" value="Phosphoenolpyruvate/pyruvate domain"/>
    <property type="match status" value="1"/>
</dbReference>
<evidence type="ECO:0000259" key="22">
    <source>
        <dbReference type="Pfam" id="PF00391"/>
    </source>
</evidence>
<accession>A0A543IEQ2</accession>
<dbReference type="InterPro" id="IPR015813">
    <property type="entry name" value="Pyrv/PenolPyrv_kinase-like_dom"/>
</dbReference>
<evidence type="ECO:0000256" key="6">
    <source>
        <dbReference type="ARBA" id="ARBA00012232"/>
    </source>
</evidence>
<evidence type="ECO:0000256" key="17">
    <source>
        <dbReference type="PIRNR" id="PIRNR000732"/>
    </source>
</evidence>
<dbReference type="InterPro" id="IPR036618">
    <property type="entry name" value="PtsI_HPr-bd_sf"/>
</dbReference>
<dbReference type="Proteomes" id="UP000316706">
    <property type="component" value="Unassembled WGS sequence"/>
</dbReference>
<evidence type="ECO:0000256" key="20">
    <source>
        <dbReference type="PIRSR" id="PIRSR000732-3"/>
    </source>
</evidence>
<dbReference type="InterPro" id="IPR036637">
    <property type="entry name" value="Phosphohistidine_dom_sf"/>
</dbReference>
<feature type="region of interest" description="Disordered" evidence="21">
    <location>
        <begin position="33"/>
        <end position="53"/>
    </location>
</feature>
<evidence type="ECO:0000256" key="9">
    <source>
        <dbReference type="ARBA" id="ARBA00022490"/>
    </source>
</evidence>
<comment type="cofactor">
    <cofactor evidence="2 17 20">
        <name>Mg(2+)</name>
        <dbReference type="ChEBI" id="CHEBI:18420"/>
    </cofactor>
</comment>
<evidence type="ECO:0000256" key="5">
    <source>
        <dbReference type="ARBA" id="ARBA00007837"/>
    </source>
</evidence>
<dbReference type="PROSITE" id="PS00370">
    <property type="entry name" value="PEP_ENZYMES_PHOS_SITE"/>
    <property type="match status" value="1"/>
</dbReference>
<evidence type="ECO:0000256" key="3">
    <source>
        <dbReference type="ARBA" id="ARBA00002728"/>
    </source>
</evidence>
<feature type="compositionally biased region" description="Pro residues" evidence="21">
    <location>
        <begin position="43"/>
        <end position="52"/>
    </location>
</feature>
<evidence type="ECO:0000256" key="19">
    <source>
        <dbReference type="PIRSR" id="PIRSR000732-2"/>
    </source>
</evidence>
<keyword evidence="25" id="KW-0670">Pyruvate</keyword>
<feature type="binding site" evidence="20">
    <location>
        <position position="457"/>
    </location>
    <ligand>
        <name>Mg(2+)</name>
        <dbReference type="ChEBI" id="CHEBI:18420"/>
    </ligand>
</feature>
<feature type="binding site" evidence="20">
    <location>
        <position position="433"/>
    </location>
    <ligand>
        <name>Mg(2+)</name>
        <dbReference type="ChEBI" id="CHEBI:18420"/>
    </ligand>
</feature>
<feature type="domain" description="PEP-utilising enzyme C-terminal" evidence="23">
    <location>
        <begin position="270"/>
        <end position="541"/>
    </location>
</feature>
<keyword evidence="13 17" id="KW-0479">Metal-binding</keyword>
<dbReference type="GO" id="GO:0008965">
    <property type="term" value="F:phosphoenolpyruvate-protein phosphotransferase activity"/>
    <property type="evidence" value="ECO:0007669"/>
    <property type="project" value="UniProtKB-EC"/>
</dbReference>
<keyword evidence="12 17" id="KW-0598">Phosphotransferase system</keyword>
<dbReference type="InterPro" id="IPR008731">
    <property type="entry name" value="PTS_EIN"/>
</dbReference>
<comment type="catalytic activity">
    <reaction evidence="1 17">
        <text>L-histidyl-[protein] + phosphoenolpyruvate = N(pros)-phospho-L-histidyl-[protein] + pyruvate</text>
        <dbReference type="Rhea" id="RHEA:23880"/>
        <dbReference type="Rhea" id="RHEA-COMP:9745"/>
        <dbReference type="Rhea" id="RHEA-COMP:9746"/>
        <dbReference type="ChEBI" id="CHEBI:15361"/>
        <dbReference type="ChEBI" id="CHEBI:29979"/>
        <dbReference type="ChEBI" id="CHEBI:58702"/>
        <dbReference type="ChEBI" id="CHEBI:64837"/>
        <dbReference type="EC" id="2.7.3.9"/>
    </reaction>
</comment>
<dbReference type="InterPro" id="IPR023151">
    <property type="entry name" value="PEP_util_CS"/>
</dbReference>
<dbReference type="PANTHER" id="PTHR46244:SF3">
    <property type="entry name" value="PHOSPHOENOLPYRUVATE-PROTEIN PHOSPHOTRANSFERASE"/>
    <property type="match status" value="1"/>
</dbReference>
<evidence type="ECO:0000256" key="14">
    <source>
        <dbReference type="ARBA" id="ARBA00022777"/>
    </source>
</evidence>
<keyword evidence="9 17" id="KW-0963">Cytoplasm</keyword>
<keyword evidence="14 17" id="KW-0418">Kinase</keyword>
<dbReference type="GO" id="GO:0005737">
    <property type="term" value="C:cytoplasm"/>
    <property type="evidence" value="ECO:0007669"/>
    <property type="project" value="UniProtKB-SubCell"/>
</dbReference>
<feature type="binding site" evidence="19">
    <location>
        <position position="344"/>
    </location>
    <ligand>
        <name>phosphoenolpyruvate</name>
        <dbReference type="ChEBI" id="CHEBI:58702"/>
    </ligand>
</feature>
<protein>
    <recommendedName>
        <fullName evidence="7 17">Phosphoenolpyruvate-protein phosphotransferase</fullName>
        <ecNumber evidence="6 17">2.7.3.9</ecNumber>
    </recommendedName>
    <alternativeName>
        <fullName evidence="16 17">Phosphotransferase system, enzyme I</fullName>
    </alternativeName>
</protein>
<evidence type="ECO:0000256" key="16">
    <source>
        <dbReference type="ARBA" id="ARBA00033235"/>
    </source>
</evidence>
<dbReference type="Gene3D" id="3.50.30.10">
    <property type="entry name" value="Phosphohistidine domain"/>
    <property type="match status" value="1"/>
</dbReference>
<evidence type="ECO:0000256" key="10">
    <source>
        <dbReference type="ARBA" id="ARBA00022597"/>
    </source>
</evidence>
<dbReference type="Pfam" id="PF02896">
    <property type="entry name" value="PEP-utilizers_C"/>
    <property type="match status" value="1"/>
</dbReference>
<feature type="binding site" evidence="19">
    <location>
        <position position="308"/>
    </location>
    <ligand>
        <name>phosphoenolpyruvate</name>
        <dbReference type="ChEBI" id="CHEBI:58702"/>
    </ligand>
</feature>
<reference evidence="25 26" key="1">
    <citation type="submission" date="2019-06" db="EMBL/GenBank/DDBJ databases">
        <title>Sequencing the genomes of 1000 actinobacteria strains.</title>
        <authorList>
            <person name="Klenk H.-P."/>
        </authorList>
    </citation>
    <scope>NUCLEOTIDE SEQUENCE [LARGE SCALE GENOMIC DNA]</scope>
    <source>
        <strain evidence="25 26">DSM 45043</strain>
    </source>
</reference>
<keyword evidence="11 17" id="KW-0808">Transferase</keyword>
<comment type="function">
    <text evidence="3 17">General (non sugar-specific) component of the phosphoenolpyruvate-dependent sugar phosphotransferase system (sugar PTS). This major carbohydrate active-transport system catalyzes the phosphorylation of incoming sugar substrates concomitantly with their translocation across the cell membrane. Enzyme I transfers the phosphoryl group from phosphoenolpyruvate (PEP) to the phosphoryl carrier protein (HPr).</text>
</comment>
<dbReference type="EC" id="2.7.3.9" evidence="6 17"/>
<dbReference type="Pfam" id="PF00391">
    <property type="entry name" value="PEP-utilizers"/>
    <property type="match status" value="1"/>
</dbReference>
<dbReference type="AlphaFoldDB" id="A0A543IEQ2"/>
<keyword evidence="26" id="KW-1185">Reference proteome</keyword>
<feature type="domain" description="PEP-utilising enzyme mobile" evidence="22">
    <location>
        <begin position="172"/>
        <end position="241"/>
    </location>
</feature>
<organism evidence="25 26">
    <name type="scientific">Actinomadura hallensis</name>
    <dbReference type="NCBI Taxonomy" id="337895"/>
    <lineage>
        <taxon>Bacteria</taxon>
        <taxon>Bacillati</taxon>
        <taxon>Actinomycetota</taxon>
        <taxon>Actinomycetes</taxon>
        <taxon>Streptosporangiales</taxon>
        <taxon>Thermomonosporaceae</taxon>
        <taxon>Actinomadura</taxon>
    </lineage>
</organism>
<dbReference type="GO" id="GO:0046872">
    <property type="term" value="F:metal ion binding"/>
    <property type="evidence" value="ECO:0007669"/>
    <property type="project" value="UniProtKB-KW"/>
</dbReference>
<comment type="similarity">
    <text evidence="5 17">Belongs to the PEP-utilizing enzyme family.</text>
</comment>
<dbReference type="InterPro" id="IPR050499">
    <property type="entry name" value="PEP-utilizing_PTS_enzyme"/>
</dbReference>
<dbReference type="Gene3D" id="1.10.274.10">
    <property type="entry name" value="PtsI, HPr-binding domain"/>
    <property type="match status" value="1"/>
</dbReference>
<evidence type="ECO:0000256" key="1">
    <source>
        <dbReference type="ARBA" id="ARBA00000683"/>
    </source>
</evidence>
<feature type="binding site" evidence="19">
    <location>
        <begin position="456"/>
        <end position="457"/>
    </location>
    <ligand>
        <name>phosphoenolpyruvate</name>
        <dbReference type="ChEBI" id="CHEBI:58702"/>
    </ligand>
</feature>
<sequence>MSDLPAASDLPAVSDAPAARSGTVLRGLGVGPGAAAGPAEVMGPPPELPPPRAVADPEAEIARAVRALAAVEAELDRRAAAAPTPEAREILAAQSVMASDPMLAAGVRDRVLRGADAAHALHGAFAEQAQALAAAGGHFAERAADLADLSGRAVAAVLGRPMPGVPSPGHPFVLVADDLSPADTAALDTGTVLALVTERGGPTGHTAILARSLGLPAVVGCAGILAAAVPGEPVAVDGTAGEVRTGVTEREAARVNAREAAAAREAPVPAGPGRTADGRPVDLMVNVGSAADLDGVDLTGVAGVGLFRTEFLFLGRHEQPGPDEQAAAYAKVFEAAGDRTVVVRTLDAGADKPLPFLRLPGEPNPALGVRGLRVARRRPGVLRTQLEAVARAAAGTRARVAVMAPMVSTPAEADEFVALARECGLPAAGVMIEVPAAALRAARILREAEFLSIGTNDLSQYALAADRQSSDVPDLLDPWQPAVLDLVARCAEAGAAAGKSVGVCGEAAADPLLAPVLAGLGVTRLSMAPRALPAVRAALLRRTFAECADLAERVLAADDPAEARELARTQQNGGA</sequence>
<evidence type="ECO:0000313" key="25">
    <source>
        <dbReference type="EMBL" id="TQM69041.1"/>
    </source>
</evidence>
<evidence type="ECO:0000256" key="8">
    <source>
        <dbReference type="ARBA" id="ARBA00022448"/>
    </source>
</evidence>
<evidence type="ECO:0000256" key="11">
    <source>
        <dbReference type="ARBA" id="ARBA00022679"/>
    </source>
</evidence>
<evidence type="ECO:0000259" key="23">
    <source>
        <dbReference type="Pfam" id="PF02896"/>
    </source>
</evidence>
<dbReference type="EMBL" id="VFPO01000001">
    <property type="protein sequence ID" value="TQM69041.1"/>
    <property type="molecule type" value="Genomic_DNA"/>
</dbReference>
<dbReference type="SUPFAM" id="SSF52009">
    <property type="entry name" value="Phosphohistidine domain"/>
    <property type="match status" value="1"/>
</dbReference>
<feature type="active site" description="Tele-phosphohistidine intermediate" evidence="18">
    <location>
        <position position="205"/>
    </location>
</feature>
<dbReference type="GO" id="GO:0016301">
    <property type="term" value="F:kinase activity"/>
    <property type="evidence" value="ECO:0007669"/>
    <property type="project" value="UniProtKB-KW"/>
</dbReference>
<dbReference type="SUPFAM" id="SSF47831">
    <property type="entry name" value="Enzyme I of the PEP:sugar phosphotransferase system HPr-binding (sub)domain"/>
    <property type="match status" value="1"/>
</dbReference>
<dbReference type="PIRSF" id="PIRSF000732">
    <property type="entry name" value="PTS_enzyme_I"/>
    <property type="match status" value="1"/>
</dbReference>
<keyword evidence="8 17" id="KW-0813">Transport</keyword>
<keyword evidence="10 17" id="KW-0762">Sugar transport</keyword>
<dbReference type="InterPro" id="IPR000121">
    <property type="entry name" value="PEP_util_C"/>
</dbReference>
<dbReference type="NCBIfam" id="TIGR01417">
    <property type="entry name" value="PTS_I_fam"/>
    <property type="match status" value="1"/>
</dbReference>
<feature type="domain" description="Phosphotransferase system enzyme I N-terminal" evidence="24">
    <location>
        <begin position="26"/>
        <end position="142"/>
    </location>
</feature>
<dbReference type="RefSeq" id="WP_141968871.1">
    <property type="nucleotide sequence ID" value="NZ_VFPO01000001.1"/>
</dbReference>
<evidence type="ECO:0000256" key="13">
    <source>
        <dbReference type="ARBA" id="ARBA00022723"/>
    </source>
</evidence>
<dbReference type="InterPro" id="IPR024692">
    <property type="entry name" value="PTS_EI"/>
</dbReference>
<dbReference type="InterPro" id="IPR006318">
    <property type="entry name" value="PTS_EI-like"/>
</dbReference>
<evidence type="ECO:0000256" key="18">
    <source>
        <dbReference type="PIRSR" id="PIRSR000732-1"/>
    </source>
</evidence>
<dbReference type="PRINTS" id="PR01736">
    <property type="entry name" value="PHPHTRNFRASE"/>
</dbReference>
<dbReference type="Gene3D" id="3.20.20.60">
    <property type="entry name" value="Phosphoenolpyruvate-binding domains"/>
    <property type="match status" value="1"/>
</dbReference>
<feature type="active site" description="Proton donor" evidence="18">
    <location>
        <position position="504"/>
    </location>
</feature>
<feature type="binding site" evidence="19">
    <location>
        <position position="467"/>
    </location>
    <ligand>
        <name>phosphoenolpyruvate</name>
        <dbReference type="ChEBI" id="CHEBI:58702"/>
    </ligand>
</feature>
<evidence type="ECO:0000256" key="12">
    <source>
        <dbReference type="ARBA" id="ARBA00022683"/>
    </source>
</evidence>
<evidence type="ECO:0000313" key="26">
    <source>
        <dbReference type="Proteomes" id="UP000316706"/>
    </source>
</evidence>
<evidence type="ECO:0000256" key="4">
    <source>
        <dbReference type="ARBA" id="ARBA00004496"/>
    </source>
</evidence>